<dbReference type="AlphaFoldDB" id="A0A0E9WB22"/>
<accession>A0A0E9WB22</accession>
<evidence type="ECO:0000313" key="1">
    <source>
        <dbReference type="EMBL" id="JAH87599.1"/>
    </source>
</evidence>
<sequence>MQTSWRWQMTCFRINVFPVQLIKKFVKPKKKREACMMLWKLMIRHTVSVMST</sequence>
<reference evidence="1" key="2">
    <citation type="journal article" date="2015" name="Fish Shellfish Immunol.">
        <title>Early steps in the European eel (Anguilla anguilla)-Vibrio vulnificus interaction in the gills: Role of the RtxA13 toxin.</title>
        <authorList>
            <person name="Callol A."/>
            <person name="Pajuelo D."/>
            <person name="Ebbesson L."/>
            <person name="Teles M."/>
            <person name="MacKenzie S."/>
            <person name="Amaro C."/>
        </authorList>
    </citation>
    <scope>NUCLEOTIDE SEQUENCE</scope>
</reference>
<organism evidence="1">
    <name type="scientific">Anguilla anguilla</name>
    <name type="common">European freshwater eel</name>
    <name type="synonym">Muraena anguilla</name>
    <dbReference type="NCBI Taxonomy" id="7936"/>
    <lineage>
        <taxon>Eukaryota</taxon>
        <taxon>Metazoa</taxon>
        <taxon>Chordata</taxon>
        <taxon>Craniata</taxon>
        <taxon>Vertebrata</taxon>
        <taxon>Euteleostomi</taxon>
        <taxon>Actinopterygii</taxon>
        <taxon>Neopterygii</taxon>
        <taxon>Teleostei</taxon>
        <taxon>Anguilliformes</taxon>
        <taxon>Anguillidae</taxon>
        <taxon>Anguilla</taxon>
    </lineage>
</organism>
<reference evidence="1" key="1">
    <citation type="submission" date="2014-11" db="EMBL/GenBank/DDBJ databases">
        <authorList>
            <person name="Amaro Gonzalez C."/>
        </authorList>
    </citation>
    <scope>NUCLEOTIDE SEQUENCE</scope>
</reference>
<protein>
    <submittedName>
        <fullName evidence="1">Uncharacterized protein</fullName>
    </submittedName>
</protein>
<name>A0A0E9WB22_ANGAN</name>
<dbReference type="EMBL" id="GBXM01020978">
    <property type="protein sequence ID" value="JAH87599.1"/>
    <property type="molecule type" value="Transcribed_RNA"/>
</dbReference>
<proteinExistence type="predicted"/>